<proteinExistence type="predicted"/>
<evidence type="ECO:0000313" key="3">
    <source>
        <dbReference type="Proteomes" id="UP000230956"/>
    </source>
</evidence>
<sequence length="185" mass="20506">MVKLTALIKNEKGTTLAELIIYAVILVAILAASYTVYEGSEAIYASSSGQADAQRSARLAQAQMTKNIRMAESFVTADDTSISLRADIDDDNMWDTVNYYTQNGSLYTKVNNGTAKQIATGVQNDALNQPLFIYYNIHFAPITTDTASRKTKSYQIEVNLIIDTDVNRPPDAYTLTSKVMLRNRE</sequence>
<protein>
    <recommendedName>
        <fullName evidence="4">Prepilin-type N-terminal cleavage/methylation domain-containing protein</fullName>
    </recommendedName>
</protein>
<evidence type="ECO:0000256" key="1">
    <source>
        <dbReference type="SAM" id="Phobius"/>
    </source>
</evidence>
<accession>A0A2M7TA30</accession>
<dbReference type="Proteomes" id="UP000230956">
    <property type="component" value="Unassembled WGS sequence"/>
</dbReference>
<dbReference type="AlphaFoldDB" id="A0A2M7TA30"/>
<feature type="transmembrane region" description="Helical" evidence="1">
    <location>
        <begin position="20"/>
        <end position="37"/>
    </location>
</feature>
<gene>
    <name evidence="2" type="ORF">COY37_01820</name>
</gene>
<dbReference type="EMBL" id="PFNG01000043">
    <property type="protein sequence ID" value="PIZ41777.1"/>
    <property type="molecule type" value="Genomic_DNA"/>
</dbReference>
<keyword evidence="1" id="KW-0472">Membrane</keyword>
<evidence type="ECO:0000313" key="2">
    <source>
        <dbReference type="EMBL" id="PIZ41777.1"/>
    </source>
</evidence>
<reference evidence="3" key="1">
    <citation type="submission" date="2017-09" db="EMBL/GenBank/DDBJ databases">
        <title>Depth-based differentiation of microbial function through sediment-hosted aquifers and enrichment of novel symbionts in the deep terrestrial subsurface.</title>
        <authorList>
            <person name="Probst A.J."/>
            <person name="Ladd B."/>
            <person name="Jarett J.K."/>
            <person name="Geller-Mcgrath D.E."/>
            <person name="Sieber C.M.K."/>
            <person name="Emerson J.B."/>
            <person name="Anantharaman K."/>
            <person name="Thomas B.C."/>
            <person name="Malmstrom R."/>
            <person name="Stieglmeier M."/>
            <person name="Klingl A."/>
            <person name="Woyke T."/>
            <person name="Ryan C.M."/>
            <person name="Banfield J.F."/>
        </authorList>
    </citation>
    <scope>NUCLEOTIDE SEQUENCE [LARGE SCALE GENOMIC DNA]</scope>
</reference>
<keyword evidence="1" id="KW-0812">Transmembrane</keyword>
<name>A0A2M7TA30_9ACTN</name>
<organism evidence="2 3">
    <name type="scientific">Candidatus Aquicultor secundus</name>
    <dbReference type="NCBI Taxonomy" id="1973895"/>
    <lineage>
        <taxon>Bacteria</taxon>
        <taxon>Bacillati</taxon>
        <taxon>Actinomycetota</taxon>
        <taxon>Candidatus Aquicultoria</taxon>
        <taxon>Candidatus Aquicultorales</taxon>
        <taxon>Candidatus Aquicultoraceae</taxon>
        <taxon>Candidatus Aquicultor</taxon>
    </lineage>
</organism>
<keyword evidence="1" id="KW-1133">Transmembrane helix</keyword>
<comment type="caution">
    <text evidence="2">The sequence shown here is derived from an EMBL/GenBank/DDBJ whole genome shotgun (WGS) entry which is preliminary data.</text>
</comment>
<evidence type="ECO:0008006" key="4">
    <source>
        <dbReference type="Google" id="ProtNLM"/>
    </source>
</evidence>